<gene>
    <name evidence="1" type="ORF">QSH02_16680</name>
</gene>
<dbReference type="EMBL" id="JASVWL010000020">
    <property type="protein sequence ID" value="MDL5356462.1"/>
    <property type="molecule type" value="Genomic_DNA"/>
</dbReference>
<comment type="caution">
    <text evidence="1">The sequence shown here is derived from an EMBL/GenBank/DDBJ whole genome shotgun (WGS) entry which is preliminary data.</text>
</comment>
<proteinExistence type="predicted"/>
<sequence>MLPTVKPNSLNHLFYMREKVGGSGISAVGIIDSKSGGRPVNIIGKGSQLPDGYSPKDTSVR</sequence>
<dbReference type="AlphaFoldDB" id="A0AAW7CVY9"/>
<organism evidence="1 2">
    <name type="scientific">Proteus faecis</name>
    <dbReference type="NCBI Taxonomy" id="2050967"/>
    <lineage>
        <taxon>Bacteria</taxon>
        <taxon>Pseudomonadati</taxon>
        <taxon>Pseudomonadota</taxon>
        <taxon>Gammaproteobacteria</taxon>
        <taxon>Enterobacterales</taxon>
        <taxon>Morganellaceae</taxon>
        <taxon>Proteus</taxon>
    </lineage>
</organism>
<reference evidence="1" key="1">
    <citation type="submission" date="2023-06" db="EMBL/GenBank/DDBJ databases">
        <title>Acute promotion of culturable opportunistic pathogens and persistent increase of antibiotic resistance following antibiotic exposure in mouse gut microbiota.</title>
        <authorList>
            <person name="Li L."/>
            <person name="Wang B."/>
            <person name="Sun Y."/>
            <person name="Wang M."/>
            <person name="Xu H."/>
        </authorList>
    </citation>
    <scope>NUCLEOTIDE SEQUENCE</scope>
    <source>
        <strain evidence="1">EPA10_1</strain>
    </source>
</reference>
<evidence type="ECO:0000313" key="2">
    <source>
        <dbReference type="Proteomes" id="UP001224739"/>
    </source>
</evidence>
<name>A0AAW7CVY9_9GAMM</name>
<dbReference type="RefSeq" id="WP_286039390.1">
    <property type="nucleotide sequence ID" value="NZ_JASVWJ010000020.1"/>
</dbReference>
<accession>A0AAW7CVY9</accession>
<evidence type="ECO:0000313" key="1">
    <source>
        <dbReference type="EMBL" id="MDL5356462.1"/>
    </source>
</evidence>
<protein>
    <submittedName>
        <fullName evidence="1">Uncharacterized protein</fullName>
    </submittedName>
</protein>
<dbReference type="Proteomes" id="UP001224739">
    <property type="component" value="Unassembled WGS sequence"/>
</dbReference>